<dbReference type="RefSeq" id="WP_330102950.1">
    <property type="nucleotide sequence ID" value="NZ_JAZDCT010000004.1"/>
</dbReference>
<proteinExistence type="predicted"/>
<gene>
    <name evidence="1" type="ORF">V0R62_04790</name>
</gene>
<keyword evidence="2" id="KW-1185">Reference proteome</keyword>
<comment type="caution">
    <text evidence="1">The sequence shown here is derived from an EMBL/GenBank/DDBJ whole genome shotgun (WGS) entry which is preliminary data.</text>
</comment>
<dbReference type="EMBL" id="JAZDCT010000004">
    <property type="protein sequence ID" value="MEE1886967.1"/>
    <property type="molecule type" value="Genomic_DNA"/>
</dbReference>
<name>A0ABU7H7I1_9PSED</name>
<sequence length="167" mass="18709">MSLYFIRYLSFAASGLPILIGLGLENAVARSRYWTLLLLACLAGQIAALHHLYEGQVNTNNSDWRHVRLDSVLGKVNELWLPGDLIVVNGLFGYYTANYYNATGHEPLVYERGQHGDNSGQSPATYGWLSLIFPKSEQLYVTDLNKLFAPSGRVWWIGVGMVENTEQ</sequence>
<reference evidence="1" key="1">
    <citation type="submission" date="2024-01" db="EMBL/GenBank/DDBJ databases">
        <title>Unpublished Manusciprt.</title>
        <authorList>
            <person name="Duman M."/>
            <person name="Valdes E.G."/>
            <person name="Ajmi N."/>
            <person name="Altun S."/>
            <person name="Saticioglu I.B."/>
        </authorList>
    </citation>
    <scope>NUCLEOTIDE SEQUENCE</scope>
    <source>
        <strain evidence="1">137P</strain>
    </source>
</reference>
<accession>A0ABU7H7I1</accession>
<organism evidence="1 2">
    <name type="scientific">Pseudomonas carassii</name>
    <dbReference type="NCBI Taxonomy" id="3115855"/>
    <lineage>
        <taxon>Bacteria</taxon>
        <taxon>Pseudomonadati</taxon>
        <taxon>Pseudomonadota</taxon>
        <taxon>Gammaproteobacteria</taxon>
        <taxon>Pseudomonadales</taxon>
        <taxon>Pseudomonadaceae</taxon>
        <taxon>Pseudomonas</taxon>
    </lineage>
</organism>
<dbReference type="Proteomes" id="UP001354227">
    <property type="component" value="Unassembled WGS sequence"/>
</dbReference>
<evidence type="ECO:0000313" key="1">
    <source>
        <dbReference type="EMBL" id="MEE1886967.1"/>
    </source>
</evidence>
<protein>
    <submittedName>
        <fullName evidence="1">Uncharacterized protein</fullName>
    </submittedName>
</protein>
<evidence type="ECO:0000313" key="2">
    <source>
        <dbReference type="Proteomes" id="UP001354227"/>
    </source>
</evidence>